<dbReference type="AlphaFoldDB" id="A0A0N4Y4B8"/>
<feature type="region of interest" description="Disordered" evidence="1">
    <location>
        <begin position="34"/>
        <end position="77"/>
    </location>
</feature>
<accession>A0A0N4Y4B8</accession>
<keyword evidence="3" id="KW-1185">Reference proteome</keyword>
<evidence type="ECO:0000313" key="2">
    <source>
        <dbReference type="EMBL" id="VDL74319.1"/>
    </source>
</evidence>
<protein>
    <submittedName>
        <fullName evidence="4">Ovule protein</fullName>
    </submittedName>
</protein>
<gene>
    <name evidence="2" type="ORF">NBR_LOCUS10730</name>
</gene>
<sequence>MMSFYKAERSRVLWLQQQSSVEESIEAQEEMEVETVNDENALSTDTNSFDVRPRSGYKRVAPSGSPFMMSNIKKAKT</sequence>
<evidence type="ECO:0000313" key="3">
    <source>
        <dbReference type="Proteomes" id="UP000271162"/>
    </source>
</evidence>
<dbReference type="EMBL" id="UYSL01020374">
    <property type="protein sequence ID" value="VDL74319.1"/>
    <property type="molecule type" value="Genomic_DNA"/>
</dbReference>
<dbReference type="WBParaSite" id="NBR_0001072901-mRNA-1">
    <property type="protein sequence ID" value="NBR_0001072901-mRNA-1"/>
    <property type="gene ID" value="NBR_0001072901"/>
</dbReference>
<name>A0A0N4Y4B8_NIPBR</name>
<evidence type="ECO:0000256" key="1">
    <source>
        <dbReference type="SAM" id="MobiDB-lite"/>
    </source>
</evidence>
<dbReference type="Proteomes" id="UP000271162">
    <property type="component" value="Unassembled WGS sequence"/>
</dbReference>
<organism evidence="4">
    <name type="scientific">Nippostrongylus brasiliensis</name>
    <name type="common">Rat hookworm</name>
    <dbReference type="NCBI Taxonomy" id="27835"/>
    <lineage>
        <taxon>Eukaryota</taxon>
        <taxon>Metazoa</taxon>
        <taxon>Ecdysozoa</taxon>
        <taxon>Nematoda</taxon>
        <taxon>Chromadorea</taxon>
        <taxon>Rhabditida</taxon>
        <taxon>Rhabditina</taxon>
        <taxon>Rhabditomorpha</taxon>
        <taxon>Strongyloidea</taxon>
        <taxon>Heligmosomidae</taxon>
        <taxon>Nippostrongylus</taxon>
    </lineage>
</organism>
<feature type="compositionally biased region" description="Polar residues" evidence="1">
    <location>
        <begin position="38"/>
        <end position="49"/>
    </location>
</feature>
<evidence type="ECO:0000313" key="4">
    <source>
        <dbReference type="WBParaSite" id="NBR_0001072901-mRNA-1"/>
    </source>
</evidence>
<reference evidence="2 3" key="2">
    <citation type="submission" date="2018-11" db="EMBL/GenBank/DDBJ databases">
        <authorList>
            <consortium name="Pathogen Informatics"/>
        </authorList>
    </citation>
    <scope>NUCLEOTIDE SEQUENCE [LARGE SCALE GENOMIC DNA]</scope>
</reference>
<reference evidence="4" key="1">
    <citation type="submission" date="2017-02" db="UniProtKB">
        <authorList>
            <consortium name="WormBaseParasite"/>
        </authorList>
    </citation>
    <scope>IDENTIFICATION</scope>
</reference>
<dbReference type="OMA" id="DETCIFT"/>
<proteinExistence type="predicted"/>